<protein>
    <submittedName>
        <fullName evidence="2">ACT domain-containing protein</fullName>
    </submittedName>
</protein>
<dbReference type="AlphaFoldDB" id="A0A3E2WHG4"/>
<sequence>MIKQLSVFVENRPGSLMQVTSALTEAHINIRAIASFDTPEFGILRLVVDKPAEAKTYLTSKGFVVRIHDVIGVELKDEKGNLNRMLSILAEGRININYIYSFVIREGRAPVMVFNTDDFEKAARVLEAAEVKVVKEADL</sequence>
<accession>A0A3E2WHG4</accession>
<evidence type="ECO:0000259" key="1">
    <source>
        <dbReference type="PROSITE" id="PS51671"/>
    </source>
</evidence>
<reference evidence="2 3" key="1">
    <citation type="submission" date="2018-08" db="EMBL/GenBank/DDBJ databases">
        <title>A genome reference for cultivated species of the human gut microbiota.</title>
        <authorList>
            <person name="Zou Y."/>
            <person name="Xue W."/>
            <person name="Luo G."/>
        </authorList>
    </citation>
    <scope>NUCLEOTIDE SEQUENCE [LARGE SCALE GENOMIC DNA]</scope>
    <source>
        <strain evidence="2 3">AF19-21</strain>
    </source>
</reference>
<dbReference type="InterPro" id="IPR045739">
    <property type="entry name" value="ACT_dom_pair"/>
</dbReference>
<dbReference type="PROSITE" id="PS51671">
    <property type="entry name" value="ACT"/>
    <property type="match status" value="1"/>
</dbReference>
<dbReference type="Gene3D" id="3.30.2130.10">
    <property type="entry name" value="VC0802-like"/>
    <property type="match status" value="1"/>
</dbReference>
<evidence type="ECO:0000313" key="2">
    <source>
        <dbReference type="EMBL" id="RGC26250.1"/>
    </source>
</evidence>
<dbReference type="PANTHER" id="PTHR40099">
    <property type="entry name" value="ACETOLACTATE SYNTHASE, SMALL SUBUNIT"/>
    <property type="match status" value="1"/>
</dbReference>
<feature type="domain" description="ACT" evidence="1">
    <location>
        <begin position="70"/>
        <end position="139"/>
    </location>
</feature>
<dbReference type="CDD" id="cd04882">
    <property type="entry name" value="ACT_Bt0572_2"/>
    <property type="match status" value="1"/>
</dbReference>
<name>A0A3E2WHG4_9FIRM</name>
<organism evidence="2 3">
    <name type="scientific">Hungatella hathewayi</name>
    <dbReference type="NCBI Taxonomy" id="154046"/>
    <lineage>
        <taxon>Bacteria</taxon>
        <taxon>Bacillati</taxon>
        <taxon>Bacillota</taxon>
        <taxon>Clostridia</taxon>
        <taxon>Lachnospirales</taxon>
        <taxon>Lachnospiraceae</taxon>
        <taxon>Hungatella</taxon>
    </lineage>
</organism>
<gene>
    <name evidence="2" type="ORF">DWX41_19340</name>
</gene>
<dbReference type="EMBL" id="QVIA01000028">
    <property type="protein sequence ID" value="RGC26250.1"/>
    <property type="molecule type" value="Genomic_DNA"/>
</dbReference>
<dbReference type="Proteomes" id="UP000261111">
    <property type="component" value="Unassembled WGS sequence"/>
</dbReference>
<dbReference type="Pfam" id="PF19571">
    <property type="entry name" value="ACT_8"/>
    <property type="match status" value="1"/>
</dbReference>
<dbReference type="InterPro" id="IPR002912">
    <property type="entry name" value="ACT_dom"/>
</dbReference>
<dbReference type="RefSeq" id="WP_025657276.1">
    <property type="nucleotide sequence ID" value="NZ_QVIA01000028.1"/>
</dbReference>
<dbReference type="PANTHER" id="PTHR40099:SF1">
    <property type="entry name" value="ACETOLACTATE SYNTHASE, SMALL SUBUNIT"/>
    <property type="match status" value="1"/>
</dbReference>
<dbReference type="InterPro" id="IPR045865">
    <property type="entry name" value="ACT-like_dom_sf"/>
</dbReference>
<dbReference type="SUPFAM" id="SSF55021">
    <property type="entry name" value="ACT-like"/>
    <property type="match status" value="2"/>
</dbReference>
<comment type="caution">
    <text evidence="2">The sequence shown here is derived from an EMBL/GenBank/DDBJ whole genome shotgun (WGS) entry which is preliminary data.</text>
</comment>
<proteinExistence type="predicted"/>
<evidence type="ECO:0000313" key="3">
    <source>
        <dbReference type="Proteomes" id="UP000261111"/>
    </source>
</evidence>
<dbReference type="GeneID" id="93334385"/>